<evidence type="ECO:0000313" key="2">
    <source>
        <dbReference type="EMBL" id="MCZ0703590.1"/>
    </source>
</evidence>
<comment type="caution">
    <text evidence="2">The sequence shown here is derived from an EMBL/GenBank/DDBJ whole genome shotgun (WGS) entry which is preliminary data.</text>
</comment>
<evidence type="ECO:0000313" key="3">
    <source>
        <dbReference type="Proteomes" id="UP001084197"/>
    </source>
</evidence>
<protein>
    <recommendedName>
        <fullName evidence="4">Polymer-forming cytoskeletal protein</fullName>
    </recommendedName>
</protein>
<evidence type="ECO:0008006" key="4">
    <source>
        <dbReference type="Google" id="ProtNLM"/>
    </source>
</evidence>
<accession>A0A9J6RDZ3</accession>
<dbReference type="RefSeq" id="WP_268780354.1">
    <property type="nucleotide sequence ID" value="NZ_JAPRAT010000019.1"/>
</dbReference>
<name>A0A9J6RDZ3_9BACI</name>
<organism evidence="2 3">
    <name type="scientific">Natronobacillus azotifigens</name>
    <dbReference type="NCBI Taxonomy" id="472978"/>
    <lineage>
        <taxon>Bacteria</taxon>
        <taxon>Bacillati</taxon>
        <taxon>Bacillota</taxon>
        <taxon>Bacilli</taxon>
        <taxon>Bacillales</taxon>
        <taxon>Bacillaceae</taxon>
        <taxon>Natronobacillus</taxon>
    </lineage>
</organism>
<dbReference type="AlphaFoldDB" id="A0A9J6RDZ3"/>
<dbReference type="EMBL" id="JAPRAT010000019">
    <property type="protein sequence ID" value="MCZ0703590.1"/>
    <property type="molecule type" value="Genomic_DNA"/>
</dbReference>
<proteinExistence type="predicted"/>
<keyword evidence="3" id="KW-1185">Reference proteome</keyword>
<feature type="signal peptide" evidence="1">
    <location>
        <begin position="1"/>
        <end position="20"/>
    </location>
</feature>
<reference evidence="2" key="1">
    <citation type="submission" date="2022-11" db="EMBL/GenBank/DDBJ databases">
        <title>WGS of Natronobacillus azotifigens 24KS-1, an anaerobic diazotrophic haloalkaliphile from soda-rich habitats.</title>
        <authorList>
            <person name="Sorokin D.Y."/>
            <person name="Merkel A.Y."/>
        </authorList>
    </citation>
    <scope>NUCLEOTIDE SEQUENCE</scope>
    <source>
        <strain evidence="2">24KS-1</strain>
    </source>
</reference>
<sequence>MKFKLFLAMILAVALLAACAVNDDENGEGENDSDVVTAASFVDTPEEFALSTSENGTWIVIPNGDLTIEEEVVVEGTFYNNDDEDSDLYRKIAAYTQDDDRNIIDQWTITVPQLTIQSENTNFHGGILDGDIYVEANGFLLHETSTVEGDLIFANEEYEASADVAGTVNGEIVVE</sequence>
<dbReference type="Proteomes" id="UP001084197">
    <property type="component" value="Unassembled WGS sequence"/>
</dbReference>
<dbReference type="PROSITE" id="PS51257">
    <property type="entry name" value="PROKAR_LIPOPROTEIN"/>
    <property type="match status" value="1"/>
</dbReference>
<keyword evidence="1" id="KW-0732">Signal</keyword>
<evidence type="ECO:0000256" key="1">
    <source>
        <dbReference type="SAM" id="SignalP"/>
    </source>
</evidence>
<gene>
    <name evidence="2" type="ORF">OWO01_10205</name>
</gene>
<feature type="chain" id="PRO_5039954200" description="Polymer-forming cytoskeletal protein" evidence="1">
    <location>
        <begin position="21"/>
        <end position="175"/>
    </location>
</feature>